<dbReference type="InterPro" id="IPR035948">
    <property type="entry name" value="YwqG-like_sf"/>
</dbReference>
<dbReference type="SUPFAM" id="SSF103032">
    <property type="entry name" value="Hypothetical protein YwqG"/>
    <property type="match status" value="1"/>
</dbReference>
<dbReference type="AlphaFoldDB" id="A0A8J2UE99"/>
<dbReference type="Proteomes" id="UP000607559">
    <property type="component" value="Unassembled WGS sequence"/>
</dbReference>
<keyword evidence="2" id="KW-1185">Reference proteome</keyword>
<evidence type="ECO:0000313" key="1">
    <source>
        <dbReference type="EMBL" id="GGB04608.1"/>
    </source>
</evidence>
<dbReference type="EMBL" id="BMJC01000003">
    <property type="protein sequence ID" value="GGB04608.1"/>
    <property type="molecule type" value="Genomic_DNA"/>
</dbReference>
<dbReference type="InterPro" id="IPR015315">
    <property type="entry name" value="DUF1963"/>
</dbReference>
<accession>A0A8J2UE99</accession>
<dbReference type="PANTHER" id="PTHR36436:SF6">
    <property type="entry name" value="SLL5081 PROTEIN"/>
    <property type="match status" value="1"/>
</dbReference>
<protein>
    <recommendedName>
        <fullName evidence="3">DUF1963 domain-containing protein</fullName>
    </recommendedName>
</protein>
<comment type="caution">
    <text evidence="1">The sequence shown here is derived from an EMBL/GenBank/DDBJ whole genome shotgun (WGS) entry which is preliminary data.</text>
</comment>
<organism evidence="1 2">
    <name type="scientific">Puia dinghuensis</name>
    <dbReference type="NCBI Taxonomy" id="1792502"/>
    <lineage>
        <taxon>Bacteria</taxon>
        <taxon>Pseudomonadati</taxon>
        <taxon>Bacteroidota</taxon>
        <taxon>Chitinophagia</taxon>
        <taxon>Chitinophagales</taxon>
        <taxon>Chitinophagaceae</taxon>
        <taxon>Puia</taxon>
    </lineage>
</organism>
<proteinExistence type="predicted"/>
<reference evidence="1" key="2">
    <citation type="submission" date="2020-09" db="EMBL/GenBank/DDBJ databases">
        <authorList>
            <person name="Sun Q."/>
            <person name="Zhou Y."/>
        </authorList>
    </citation>
    <scope>NUCLEOTIDE SEQUENCE</scope>
    <source>
        <strain evidence="1">CGMCC 1.15448</strain>
    </source>
</reference>
<sequence length="289" mass="33153">MGLFDGLFGRKKQAANDPLEKVSVLPGLELSKALADYWPQMEATKRASIKIIATPVEDPHCRKNSFGCYPTIPRGFAYPRDENGNFLYPLAQLHCADMPPLAGYPDSGYLQFYIAVKDNDVYGLDFDDQVTQKNFRVLYFEENDVWDPETDFDFLAEIIHSDYSPVNKPHSLEFALQTDYLGANEIAFDANTAFLEKLRRKYPQLVDDFGDELYDSFPCNGHKLGGYAYFTQNDPRQYNAAYKDWLLLFQMDSDEDIMWGDVGVGNFFIPPDNLKRKDFSTILYNFDCS</sequence>
<evidence type="ECO:0008006" key="3">
    <source>
        <dbReference type="Google" id="ProtNLM"/>
    </source>
</evidence>
<name>A0A8J2UE99_9BACT</name>
<reference evidence="1" key="1">
    <citation type="journal article" date="2014" name="Int. J. Syst. Evol. Microbiol.">
        <title>Complete genome sequence of Corynebacterium casei LMG S-19264T (=DSM 44701T), isolated from a smear-ripened cheese.</title>
        <authorList>
            <consortium name="US DOE Joint Genome Institute (JGI-PGF)"/>
            <person name="Walter F."/>
            <person name="Albersmeier A."/>
            <person name="Kalinowski J."/>
            <person name="Ruckert C."/>
        </authorList>
    </citation>
    <scope>NUCLEOTIDE SEQUENCE</scope>
    <source>
        <strain evidence="1">CGMCC 1.15448</strain>
    </source>
</reference>
<dbReference type="RefSeq" id="WP_188933016.1">
    <property type="nucleotide sequence ID" value="NZ_BMJC01000003.1"/>
</dbReference>
<evidence type="ECO:0000313" key="2">
    <source>
        <dbReference type="Proteomes" id="UP000607559"/>
    </source>
</evidence>
<gene>
    <name evidence="1" type="primary">ywqG</name>
    <name evidence="1" type="ORF">GCM10011511_29870</name>
</gene>
<dbReference type="PANTHER" id="PTHR36436">
    <property type="entry name" value="SLL5081 PROTEIN"/>
    <property type="match status" value="1"/>
</dbReference>
<dbReference type="Pfam" id="PF09234">
    <property type="entry name" value="DUF1963"/>
    <property type="match status" value="1"/>
</dbReference>
<dbReference type="Gene3D" id="2.30.320.10">
    <property type="entry name" value="YwqG-like"/>
    <property type="match status" value="1"/>
</dbReference>